<dbReference type="Proteomes" id="UP000204083">
    <property type="component" value="Segment"/>
</dbReference>
<organism evidence="1 2">
    <name type="scientific">Gordonia phage Terapin</name>
    <dbReference type="NCBI Taxonomy" id="1887654"/>
    <lineage>
        <taxon>Viruses</taxon>
        <taxon>Duplodnaviria</taxon>
        <taxon>Heunggongvirae</taxon>
        <taxon>Uroviricota</taxon>
        <taxon>Caudoviricetes</taxon>
        <taxon>Terapinvirus</taxon>
        <taxon>Terapinvirus terapin</taxon>
    </lineage>
</organism>
<keyword evidence="2" id="KW-1185">Reference proteome</keyword>
<keyword evidence="1" id="KW-0489">Methyltransferase</keyword>
<dbReference type="SUPFAM" id="SSF53335">
    <property type="entry name" value="S-adenosyl-L-methionine-dependent methyltransferases"/>
    <property type="match status" value="1"/>
</dbReference>
<dbReference type="InterPro" id="IPR029063">
    <property type="entry name" value="SAM-dependent_MTases_sf"/>
</dbReference>
<protein>
    <submittedName>
        <fullName evidence="1">Methyltransferase</fullName>
    </submittedName>
</protein>
<proteinExistence type="predicted"/>
<dbReference type="RefSeq" id="YP_009277800.1">
    <property type="nucleotide sequence ID" value="NC_031001.1"/>
</dbReference>
<dbReference type="GO" id="GO:0032259">
    <property type="term" value="P:methylation"/>
    <property type="evidence" value="ECO:0007669"/>
    <property type="project" value="UniProtKB-KW"/>
</dbReference>
<sequence length="200" mass="23014">MTEEQVFKDPTDIWDHIDIAMVRDRAQYTYKMNGLKTRGDKIQLGAGFKKLEGWRNLEYPDWNADLPIMAGDVSASEFALGTRWEEVGSHWKQPDSSVSEIASYHTLDHLSPTQVINTLREVERVLVPGGTFTNIVPHADSQLAKECIHHQSRFMIDTWRNIFSERQYAHDGDWQLEVGLNFVFGLAERNVVLVTQLVKR</sequence>
<accession>A0A1B3B1G4</accession>
<dbReference type="Gene3D" id="3.40.50.150">
    <property type="entry name" value="Vaccinia Virus protein VP39"/>
    <property type="match status" value="1"/>
</dbReference>
<dbReference type="GeneID" id="29078328"/>
<dbReference type="KEGG" id="vg:29078328"/>
<evidence type="ECO:0000313" key="2">
    <source>
        <dbReference type="Proteomes" id="UP000204083"/>
    </source>
</evidence>
<gene>
    <name evidence="1" type="primary">61</name>
    <name evidence="1" type="ORF">SEA_TERAPIN_61</name>
</gene>
<evidence type="ECO:0000313" key="1">
    <source>
        <dbReference type="EMBL" id="AOE44873.1"/>
    </source>
</evidence>
<dbReference type="EMBL" id="KX557285">
    <property type="protein sequence ID" value="AOE44873.1"/>
    <property type="molecule type" value="Genomic_DNA"/>
</dbReference>
<name>A0A1B3B1G4_9CAUD</name>
<dbReference type="GO" id="GO:0008168">
    <property type="term" value="F:methyltransferase activity"/>
    <property type="evidence" value="ECO:0007669"/>
    <property type="project" value="UniProtKB-KW"/>
</dbReference>
<reference evidence="1 2" key="1">
    <citation type="submission" date="2016-07" db="EMBL/GenBank/DDBJ databases">
        <authorList>
            <person name="Montgomery M.T."/>
            <person name="Pope W.H."/>
            <person name="Garlena R.A."/>
            <person name="Russell D.A."/>
            <person name="Jacobs-Sera D."/>
            <person name="Hendrix R.W."/>
            <person name="Hatfull G.F."/>
        </authorList>
    </citation>
    <scope>NUCLEOTIDE SEQUENCE [LARGE SCALE GENOMIC DNA]</scope>
</reference>
<keyword evidence="1" id="KW-0808">Transferase</keyword>